<dbReference type="EMBL" id="LGRN01001446">
    <property type="protein sequence ID" value="OJD09473.1"/>
    <property type="molecule type" value="Genomic_DNA"/>
</dbReference>
<evidence type="ECO:0000259" key="1">
    <source>
        <dbReference type="PROSITE" id="PS50011"/>
    </source>
</evidence>
<dbReference type="Pfam" id="PF13095">
    <property type="entry name" value="FTA2"/>
    <property type="match status" value="1"/>
</dbReference>
<dbReference type="OrthoDB" id="4177680at2759"/>
<comment type="caution">
    <text evidence="2">The sequence shown here is derived from an EMBL/GenBank/DDBJ whole genome shotgun (WGS) entry which is preliminary data.</text>
</comment>
<protein>
    <recommendedName>
        <fullName evidence="1">Protein kinase domain-containing protein</fullName>
    </recommendedName>
</protein>
<sequence length="276" mass="32493">MDRKRTCWSVWLKHYKDKCPFINDLSHLSPDIEFMELLFTGSHSYLFKVQLNRKIYTLKLYNMTQPDWSESRFERNAWEKDPFIVECQVYDYLIENKLGGVVGPSCHGWLKLDKAQERCLEWKFLRSLEWRRRADTTEDPIRGLLLEYIDGCTIDKARVTTIGAQSLRDQLNHLHNMNIAHGDLFPRNIMGSNDGRVFLVDFSSAKLWPHSSFLIRQREDFLRYTQGEKCVLELILFRLQKLKRHQGMAFSTAQSEEQAYGRPVCSWAAANYAVVE</sequence>
<dbReference type="Gene3D" id="1.10.510.10">
    <property type="entry name" value="Transferase(Phosphotransferase) domain 1"/>
    <property type="match status" value="1"/>
</dbReference>
<dbReference type="GO" id="GO:0005524">
    <property type="term" value="F:ATP binding"/>
    <property type="evidence" value="ECO:0007669"/>
    <property type="project" value="InterPro"/>
</dbReference>
<dbReference type="VEuPathDB" id="FungiDB:AJ78_09056"/>
<proteinExistence type="predicted"/>
<reference evidence="2 3" key="1">
    <citation type="submission" date="2015-07" db="EMBL/GenBank/DDBJ databases">
        <title>Emmonsia species relationships and genome sequence.</title>
        <authorList>
            <consortium name="The Broad Institute Genomics Platform"/>
            <person name="Cuomo C.A."/>
            <person name="Munoz J.F."/>
            <person name="Imamovic A."/>
            <person name="Priest M.E."/>
            <person name="Young S."/>
            <person name="Clay O.K."/>
            <person name="McEwen J.G."/>
        </authorList>
    </citation>
    <scope>NUCLEOTIDE SEQUENCE [LARGE SCALE GENOMIC DNA]</scope>
    <source>
        <strain evidence="2 3">UAMH 9510</strain>
    </source>
</reference>
<dbReference type="SUPFAM" id="SSF56112">
    <property type="entry name" value="Protein kinase-like (PK-like)"/>
    <property type="match status" value="1"/>
</dbReference>
<dbReference type="GO" id="GO:0004672">
    <property type="term" value="F:protein kinase activity"/>
    <property type="evidence" value="ECO:0007669"/>
    <property type="project" value="InterPro"/>
</dbReference>
<dbReference type="AlphaFoldDB" id="A0A1J9NXX1"/>
<gene>
    <name evidence="2" type="ORF">AJ78_09056</name>
</gene>
<evidence type="ECO:0000313" key="2">
    <source>
        <dbReference type="EMBL" id="OJD09473.1"/>
    </source>
</evidence>
<dbReference type="InterPro" id="IPR011009">
    <property type="entry name" value="Kinase-like_dom_sf"/>
</dbReference>
<feature type="domain" description="Protein kinase" evidence="1">
    <location>
        <begin position="32"/>
        <end position="276"/>
    </location>
</feature>
<name>A0A1J9NXX1_9EURO</name>
<dbReference type="InterPro" id="IPR025213">
    <property type="entry name" value="Sim4_Fta2"/>
</dbReference>
<evidence type="ECO:0000313" key="3">
    <source>
        <dbReference type="Proteomes" id="UP000182235"/>
    </source>
</evidence>
<dbReference type="PROSITE" id="PS50011">
    <property type="entry name" value="PROTEIN_KINASE_DOM"/>
    <property type="match status" value="1"/>
</dbReference>
<keyword evidence="3" id="KW-1185">Reference proteome</keyword>
<dbReference type="InterPro" id="IPR000719">
    <property type="entry name" value="Prot_kinase_dom"/>
</dbReference>
<accession>A0A1J9NXX1</accession>
<organism evidence="2 3">
    <name type="scientific">Emergomyces pasteurianus Ep9510</name>
    <dbReference type="NCBI Taxonomy" id="1447872"/>
    <lineage>
        <taxon>Eukaryota</taxon>
        <taxon>Fungi</taxon>
        <taxon>Dikarya</taxon>
        <taxon>Ascomycota</taxon>
        <taxon>Pezizomycotina</taxon>
        <taxon>Eurotiomycetes</taxon>
        <taxon>Eurotiomycetidae</taxon>
        <taxon>Onygenales</taxon>
        <taxon>Ajellomycetaceae</taxon>
        <taxon>Emergomyces</taxon>
    </lineage>
</organism>
<dbReference type="Proteomes" id="UP000182235">
    <property type="component" value="Unassembled WGS sequence"/>
</dbReference>